<reference evidence="1" key="2">
    <citation type="journal article" date="2015" name="Data Brief">
        <title>Shoot transcriptome of the giant reed, Arundo donax.</title>
        <authorList>
            <person name="Barrero R.A."/>
            <person name="Guerrero F.D."/>
            <person name="Moolhuijzen P."/>
            <person name="Goolsby J.A."/>
            <person name="Tidwell J."/>
            <person name="Bellgard S.E."/>
            <person name="Bellgard M.I."/>
        </authorList>
    </citation>
    <scope>NUCLEOTIDE SEQUENCE</scope>
    <source>
        <tissue evidence="1">Shoot tissue taken approximately 20 cm above the soil surface</tissue>
    </source>
</reference>
<protein>
    <submittedName>
        <fullName evidence="1">Uncharacterized protein</fullName>
    </submittedName>
</protein>
<name>A0A0A9B212_ARUDO</name>
<dbReference type="EMBL" id="GBRH01241742">
    <property type="protein sequence ID" value="JAD56153.1"/>
    <property type="molecule type" value="Transcribed_RNA"/>
</dbReference>
<organism evidence="1">
    <name type="scientific">Arundo donax</name>
    <name type="common">Giant reed</name>
    <name type="synonym">Donax arundinaceus</name>
    <dbReference type="NCBI Taxonomy" id="35708"/>
    <lineage>
        <taxon>Eukaryota</taxon>
        <taxon>Viridiplantae</taxon>
        <taxon>Streptophyta</taxon>
        <taxon>Embryophyta</taxon>
        <taxon>Tracheophyta</taxon>
        <taxon>Spermatophyta</taxon>
        <taxon>Magnoliopsida</taxon>
        <taxon>Liliopsida</taxon>
        <taxon>Poales</taxon>
        <taxon>Poaceae</taxon>
        <taxon>PACMAD clade</taxon>
        <taxon>Arundinoideae</taxon>
        <taxon>Arundineae</taxon>
        <taxon>Arundo</taxon>
    </lineage>
</organism>
<reference evidence="1" key="1">
    <citation type="submission" date="2014-09" db="EMBL/GenBank/DDBJ databases">
        <authorList>
            <person name="Magalhaes I.L.F."/>
            <person name="Oliveira U."/>
            <person name="Santos F.R."/>
            <person name="Vidigal T.H.D.A."/>
            <person name="Brescovit A.D."/>
            <person name="Santos A.J."/>
        </authorList>
    </citation>
    <scope>NUCLEOTIDE SEQUENCE</scope>
    <source>
        <tissue evidence="1">Shoot tissue taken approximately 20 cm above the soil surface</tissue>
    </source>
</reference>
<accession>A0A0A9B212</accession>
<sequence>MLSSIEACQFNLANNSGFSMNFTNGHSLAFSLSV</sequence>
<evidence type="ECO:0000313" key="1">
    <source>
        <dbReference type="EMBL" id="JAD56153.1"/>
    </source>
</evidence>
<proteinExistence type="predicted"/>
<dbReference type="AlphaFoldDB" id="A0A0A9B212"/>